<dbReference type="GO" id="GO:0098621">
    <property type="term" value="F:O-phosphoseryl-tRNA(Sec) selenium transferase activity"/>
    <property type="evidence" value="ECO:0007669"/>
    <property type="project" value="InterPro"/>
</dbReference>
<proteinExistence type="predicted"/>
<comment type="cofactor">
    <cofactor evidence="1">
        <name>pyridoxal 5'-phosphate</name>
        <dbReference type="ChEBI" id="CHEBI:597326"/>
    </cofactor>
</comment>
<feature type="compositionally biased region" description="Basic and acidic residues" evidence="6">
    <location>
        <begin position="178"/>
        <end position="188"/>
    </location>
</feature>
<keyword evidence="4" id="KW-0648">Protein biosynthesis</keyword>
<dbReference type="Pfam" id="PF05889">
    <property type="entry name" value="SepSecS"/>
    <property type="match status" value="1"/>
</dbReference>
<dbReference type="InterPro" id="IPR019872">
    <property type="entry name" value="Sec-tRNA_Se_transferase"/>
</dbReference>
<feature type="region of interest" description="Disordered" evidence="6">
    <location>
        <begin position="154"/>
        <end position="211"/>
    </location>
</feature>
<dbReference type="AlphaFoldDB" id="A0A7S3SQ15"/>
<dbReference type="SUPFAM" id="SSF53383">
    <property type="entry name" value="PLP-dependent transferases"/>
    <property type="match status" value="1"/>
</dbReference>
<evidence type="ECO:0000256" key="3">
    <source>
        <dbReference type="ARBA" id="ARBA00022898"/>
    </source>
</evidence>
<feature type="region of interest" description="Disordered" evidence="6">
    <location>
        <begin position="1"/>
        <end position="37"/>
    </location>
</feature>
<gene>
    <name evidence="7" type="ORF">EHUX00137_LOCUS24261</name>
</gene>
<dbReference type="InterPro" id="IPR015424">
    <property type="entry name" value="PyrdxlP-dep_Trfase"/>
</dbReference>
<dbReference type="PANTHER" id="PTHR12944">
    <property type="entry name" value="SOLUBLE LIVER ANTIGEN/LIVER PANCREAS ANTIGEN"/>
    <property type="match status" value="1"/>
</dbReference>
<feature type="compositionally biased region" description="Low complexity" evidence="6">
    <location>
        <begin position="1"/>
        <end position="19"/>
    </location>
</feature>
<dbReference type="InterPro" id="IPR008829">
    <property type="entry name" value="SepSecS/SepCysS"/>
</dbReference>
<reference evidence="7" key="1">
    <citation type="submission" date="2021-01" db="EMBL/GenBank/DDBJ databases">
        <authorList>
            <person name="Corre E."/>
            <person name="Pelletier E."/>
            <person name="Niang G."/>
            <person name="Scheremetjew M."/>
            <person name="Finn R."/>
            <person name="Kale V."/>
            <person name="Holt S."/>
            <person name="Cochrane G."/>
            <person name="Meng A."/>
            <person name="Brown T."/>
            <person name="Cohen L."/>
        </authorList>
    </citation>
    <scope>NUCLEOTIDE SEQUENCE</scope>
    <source>
        <strain evidence="7">379</strain>
    </source>
</reference>
<dbReference type="EMBL" id="HBIR01031310">
    <property type="protein sequence ID" value="CAE0560569.1"/>
    <property type="molecule type" value="Transcribed_RNA"/>
</dbReference>
<dbReference type="GO" id="GO:0001514">
    <property type="term" value="P:selenocysteine incorporation"/>
    <property type="evidence" value="ECO:0007669"/>
    <property type="project" value="TreeGrafter"/>
</dbReference>
<keyword evidence="2" id="KW-0808">Transferase</keyword>
<sequence>MAAPPRAAARLLPGLSAQARGGGGQARREGAAHAKQRHLDVGDAHAAGGVQARRLARRGSLFVRRGSPASSRRPTRGSVPLSGASLFVRLVSGLRVVTPSAAGKTVGGIPFESYGAHYSGYPCAYFSVACAIGIADGDVDLFLRRLDKALAEWKKPPRQPKAKAGGADGAAGNGSCAAKDRDLAKDFRPNPSAKEFVPAAQPAPCMTAAPPCSAEKAEEKGVAAE</sequence>
<dbReference type="InterPro" id="IPR015422">
    <property type="entry name" value="PyrdxlP-dep_Trfase_small"/>
</dbReference>
<accession>A0A7S3SQ15</accession>
<evidence type="ECO:0000256" key="5">
    <source>
        <dbReference type="ARBA" id="ARBA00023266"/>
    </source>
</evidence>
<evidence type="ECO:0000256" key="4">
    <source>
        <dbReference type="ARBA" id="ARBA00022917"/>
    </source>
</evidence>
<organism evidence="7">
    <name type="scientific">Emiliania huxleyi</name>
    <name type="common">Coccolithophore</name>
    <name type="synonym">Pontosphaera huxleyi</name>
    <dbReference type="NCBI Taxonomy" id="2903"/>
    <lineage>
        <taxon>Eukaryota</taxon>
        <taxon>Haptista</taxon>
        <taxon>Haptophyta</taxon>
        <taxon>Prymnesiophyceae</taxon>
        <taxon>Isochrysidales</taxon>
        <taxon>Noelaerhabdaceae</taxon>
        <taxon>Emiliania</taxon>
    </lineage>
</organism>
<protein>
    <recommendedName>
        <fullName evidence="8">Sep-tRNA:Sec-tRNA synthase</fullName>
    </recommendedName>
</protein>
<dbReference type="PANTHER" id="PTHR12944:SF2">
    <property type="entry name" value="O-PHOSPHOSERYL-TRNA(SEC) SELENIUM TRANSFERASE"/>
    <property type="match status" value="1"/>
</dbReference>
<dbReference type="Gene3D" id="3.90.1150.10">
    <property type="entry name" value="Aspartate Aminotransferase, domain 1"/>
    <property type="match status" value="1"/>
</dbReference>
<evidence type="ECO:0008006" key="8">
    <source>
        <dbReference type="Google" id="ProtNLM"/>
    </source>
</evidence>
<evidence type="ECO:0000313" key="7">
    <source>
        <dbReference type="EMBL" id="CAE0560569.1"/>
    </source>
</evidence>
<feature type="compositionally biased region" description="Basic and acidic residues" evidence="6">
    <location>
        <begin position="26"/>
        <end position="37"/>
    </location>
</feature>
<keyword evidence="5" id="KW-0711">Selenium</keyword>
<keyword evidence="3" id="KW-0663">Pyridoxal phosphate</keyword>
<evidence type="ECO:0000256" key="2">
    <source>
        <dbReference type="ARBA" id="ARBA00022679"/>
    </source>
</evidence>
<evidence type="ECO:0000256" key="6">
    <source>
        <dbReference type="SAM" id="MobiDB-lite"/>
    </source>
</evidence>
<evidence type="ECO:0000256" key="1">
    <source>
        <dbReference type="ARBA" id="ARBA00001933"/>
    </source>
</evidence>
<dbReference type="GO" id="GO:0000049">
    <property type="term" value="F:tRNA binding"/>
    <property type="evidence" value="ECO:0007669"/>
    <property type="project" value="TreeGrafter"/>
</dbReference>
<dbReference type="GO" id="GO:0001717">
    <property type="term" value="P:conversion of seryl-tRNAsec to selenocys-tRNAsec"/>
    <property type="evidence" value="ECO:0007669"/>
    <property type="project" value="InterPro"/>
</dbReference>
<name>A0A7S3SQ15_EMIHU</name>